<gene>
    <name evidence="2" type="ORF">N7496_001668</name>
</gene>
<reference evidence="2" key="2">
    <citation type="journal article" date="2023" name="IMA Fungus">
        <title>Comparative genomic study of the Penicillium genus elucidates a diverse pangenome and 15 lateral gene transfer events.</title>
        <authorList>
            <person name="Petersen C."/>
            <person name="Sorensen T."/>
            <person name="Nielsen M.R."/>
            <person name="Sondergaard T.E."/>
            <person name="Sorensen J.L."/>
            <person name="Fitzpatrick D.A."/>
            <person name="Frisvad J.C."/>
            <person name="Nielsen K.L."/>
        </authorList>
    </citation>
    <scope>NUCLEOTIDE SEQUENCE</scope>
    <source>
        <strain evidence="2">IBT 29864</strain>
    </source>
</reference>
<dbReference type="RefSeq" id="XP_056561328.1">
    <property type="nucleotide sequence ID" value="XM_056694599.1"/>
</dbReference>
<feature type="region of interest" description="Disordered" evidence="1">
    <location>
        <begin position="68"/>
        <end position="90"/>
    </location>
</feature>
<sequence>MCYNHRPDTYPRTVVRQLNTHDGKHIDELWRVEKAGKMLDLGDQQYNHLVLLFRGLVHVVKFWTISAGTRGDPDTPKLMFSRRPRQRRWA</sequence>
<dbReference type="AlphaFoldDB" id="A0A9W9VWM3"/>
<evidence type="ECO:0000256" key="1">
    <source>
        <dbReference type="SAM" id="MobiDB-lite"/>
    </source>
</evidence>
<organism evidence="2 3">
    <name type="scientific">Penicillium cataractarum</name>
    <dbReference type="NCBI Taxonomy" id="2100454"/>
    <lineage>
        <taxon>Eukaryota</taxon>
        <taxon>Fungi</taxon>
        <taxon>Dikarya</taxon>
        <taxon>Ascomycota</taxon>
        <taxon>Pezizomycotina</taxon>
        <taxon>Eurotiomycetes</taxon>
        <taxon>Eurotiomycetidae</taxon>
        <taxon>Eurotiales</taxon>
        <taxon>Aspergillaceae</taxon>
        <taxon>Penicillium</taxon>
    </lineage>
</organism>
<keyword evidence="3" id="KW-1185">Reference proteome</keyword>
<dbReference type="EMBL" id="JAPZBS010000001">
    <property type="protein sequence ID" value="KAJ5390600.1"/>
    <property type="molecule type" value="Genomic_DNA"/>
</dbReference>
<dbReference type="GeneID" id="81433776"/>
<evidence type="ECO:0000313" key="2">
    <source>
        <dbReference type="EMBL" id="KAJ5390600.1"/>
    </source>
</evidence>
<evidence type="ECO:0000313" key="3">
    <source>
        <dbReference type="Proteomes" id="UP001147782"/>
    </source>
</evidence>
<reference evidence="2" key="1">
    <citation type="submission" date="2022-11" db="EMBL/GenBank/DDBJ databases">
        <authorList>
            <person name="Petersen C."/>
        </authorList>
    </citation>
    <scope>NUCLEOTIDE SEQUENCE</scope>
    <source>
        <strain evidence="2">IBT 29864</strain>
    </source>
</reference>
<accession>A0A9W9VWM3</accession>
<proteinExistence type="predicted"/>
<comment type="caution">
    <text evidence="2">The sequence shown here is derived from an EMBL/GenBank/DDBJ whole genome shotgun (WGS) entry which is preliminary data.</text>
</comment>
<protein>
    <submittedName>
        <fullName evidence="2">Uncharacterized protein</fullName>
    </submittedName>
</protein>
<dbReference type="Proteomes" id="UP001147782">
    <property type="component" value="Unassembled WGS sequence"/>
</dbReference>
<feature type="compositionally biased region" description="Basic residues" evidence="1">
    <location>
        <begin position="80"/>
        <end position="90"/>
    </location>
</feature>
<name>A0A9W9VWM3_9EURO</name>